<proteinExistence type="predicted"/>
<dbReference type="AlphaFoldDB" id="A0A9D5D9V3"/>
<evidence type="ECO:0000313" key="2">
    <source>
        <dbReference type="EMBL" id="KAJ0988040.1"/>
    </source>
</evidence>
<name>A0A9D5D9V3_9LILI</name>
<dbReference type="EMBL" id="JAGGNH010000001">
    <property type="protein sequence ID" value="KAJ0988040.1"/>
    <property type="molecule type" value="Genomic_DNA"/>
</dbReference>
<keyword evidence="1" id="KW-0732">Signal</keyword>
<feature type="signal peptide" evidence="1">
    <location>
        <begin position="1"/>
        <end position="28"/>
    </location>
</feature>
<reference evidence="2" key="2">
    <citation type="journal article" date="2022" name="Hortic Res">
        <title>The genome of Dioscorea zingiberensis sheds light on the biosynthesis, origin and evolution of the medicinally important diosgenin saponins.</title>
        <authorList>
            <person name="Li Y."/>
            <person name="Tan C."/>
            <person name="Li Z."/>
            <person name="Guo J."/>
            <person name="Li S."/>
            <person name="Chen X."/>
            <person name="Wang C."/>
            <person name="Dai X."/>
            <person name="Yang H."/>
            <person name="Song W."/>
            <person name="Hou L."/>
            <person name="Xu J."/>
            <person name="Tong Z."/>
            <person name="Xu A."/>
            <person name="Yuan X."/>
            <person name="Wang W."/>
            <person name="Yang Q."/>
            <person name="Chen L."/>
            <person name="Sun Z."/>
            <person name="Wang K."/>
            <person name="Pan B."/>
            <person name="Chen J."/>
            <person name="Bao Y."/>
            <person name="Liu F."/>
            <person name="Qi X."/>
            <person name="Gang D.R."/>
            <person name="Wen J."/>
            <person name="Li J."/>
        </authorList>
    </citation>
    <scope>NUCLEOTIDE SEQUENCE</scope>
    <source>
        <strain evidence="2">Dzin_1.0</strain>
    </source>
</reference>
<gene>
    <name evidence="2" type="ORF">J5N97_006396</name>
</gene>
<sequence>MTRQPGRPRRRFSIRVPLRFLLLDSSDAWLVRLVEEVSEIADCPVVRHLGRVDGELVVDSQPDDRFLEAMGSFVVREVDRSLIGELGEDVAVLGAEEDE</sequence>
<comment type="caution">
    <text evidence="2">The sequence shown here is derived from an EMBL/GenBank/DDBJ whole genome shotgun (WGS) entry which is preliminary data.</text>
</comment>
<evidence type="ECO:0000256" key="1">
    <source>
        <dbReference type="SAM" id="SignalP"/>
    </source>
</evidence>
<reference evidence="2" key="1">
    <citation type="submission" date="2021-03" db="EMBL/GenBank/DDBJ databases">
        <authorList>
            <person name="Li Z."/>
            <person name="Yang C."/>
        </authorList>
    </citation>
    <scope>NUCLEOTIDE SEQUENCE</scope>
    <source>
        <strain evidence="2">Dzin_1.0</strain>
        <tissue evidence="2">Leaf</tissue>
    </source>
</reference>
<organism evidence="2 3">
    <name type="scientific">Dioscorea zingiberensis</name>
    <dbReference type="NCBI Taxonomy" id="325984"/>
    <lineage>
        <taxon>Eukaryota</taxon>
        <taxon>Viridiplantae</taxon>
        <taxon>Streptophyta</taxon>
        <taxon>Embryophyta</taxon>
        <taxon>Tracheophyta</taxon>
        <taxon>Spermatophyta</taxon>
        <taxon>Magnoliopsida</taxon>
        <taxon>Liliopsida</taxon>
        <taxon>Dioscoreales</taxon>
        <taxon>Dioscoreaceae</taxon>
        <taxon>Dioscorea</taxon>
    </lineage>
</organism>
<feature type="chain" id="PRO_5039701157" evidence="1">
    <location>
        <begin position="29"/>
        <end position="99"/>
    </location>
</feature>
<keyword evidence="3" id="KW-1185">Reference proteome</keyword>
<protein>
    <submittedName>
        <fullName evidence="2">Uncharacterized protein</fullName>
    </submittedName>
</protein>
<evidence type="ECO:0000313" key="3">
    <source>
        <dbReference type="Proteomes" id="UP001085076"/>
    </source>
</evidence>
<dbReference type="Proteomes" id="UP001085076">
    <property type="component" value="Miscellaneous, Linkage group lg01"/>
</dbReference>
<accession>A0A9D5D9V3</accession>